<keyword evidence="2" id="KW-0614">Plasmid</keyword>
<gene>
    <name evidence="2" type="ORF">CSUIS_a0009</name>
</gene>
<reference evidence="3" key="1">
    <citation type="journal article" date="2017" name="Genome Biol. Evol.">
        <title>Comparative Genomic Analysis Identifies a Campylobacter Clade Deficient in Selenium Metabolism.</title>
        <authorList>
            <person name="Miller W.G."/>
            <person name="Yee E."/>
            <person name="Lopes B.S."/>
            <person name="Chapman M.H."/>
            <person name="Huynh S."/>
            <person name="Bono J.L."/>
            <person name="Parker C.T."/>
            <person name="Strachan N.J.C."/>
            <person name="Forbes K.J."/>
        </authorList>
    </citation>
    <scope>NUCLEOTIDE SEQUENCE [LARGE SCALE GENOMIC DNA]</scope>
    <source>
        <strain evidence="3">RM6137</strain>
        <plasmid evidence="3">psuis6137</plasmid>
    </source>
</reference>
<accession>A0A1X9SZ04</accession>
<dbReference type="Proteomes" id="UP000194260">
    <property type="component" value="Plasmid pSUIS6137"/>
</dbReference>
<evidence type="ECO:0000313" key="2">
    <source>
        <dbReference type="EMBL" id="ARR01451.1"/>
    </source>
</evidence>
<geneLocation type="plasmid" evidence="3">
    <name>psuis6137</name>
</geneLocation>
<dbReference type="AlphaFoldDB" id="A0A1X9SZ04"/>
<evidence type="ECO:0000313" key="3">
    <source>
        <dbReference type="Proteomes" id="UP000194260"/>
    </source>
</evidence>
<keyword evidence="1" id="KW-1133">Transmembrane helix</keyword>
<protein>
    <submittedName>
        <fullName evidence="2">Uncharacterized protein</fullName>
    </submittedName>
</protein>
<keyword evidence="1" id="KW-0472">Membrane</keyword>
<evidence type="ECO:0000256" key="1">
    <source>
        <dbReference type="SAM" id="Phobius"/>
    </source>
</evidence>
<feature type="transmembrane region" description="Helical" evidence="1">
    <location>
        <begin position="6"/>
        <end position="24"/>
    </location>
</feature>
<keyword evidence="1" id="KW-0812">Transmembrane</keyword>
<name>A0A1X9SZ04_9BACT</name>
<sequence length="72" mass="8836">MREILKLFWFCLLWVFFVLLCILFRRYSLNSFINGSNLPYNQKIKKINTQIALTAKNVLKRKIKRFNDFFRT</sequence>
<proteinExistence type="predicted"/>
<dbReference type="KEGG" id="camy:CSUIS_a0009"/>
<dbReference type="EMBL" id="CP018790">
    <property type="protein sequence ID" value="ARR01451.1"/>
    <property type="molecule type" value="Genomic_DNA"/>
</dbReference>
<organism evidence="2 3">
    <name type="scientific">Campylobacter porcelli</name>
    <dbReference type="NCBI Taxonomy" id="1660073"/>
    <lineage>
        <taxon>Bacteria</taxon>
        <taxon>Pseudomonadati</taxon>
        <taxon>Campylobacterota</taxon>
        <taxon>Epsilonproteobacteria</taxon>
        <taxon>Campylobacterales</taxon>
        <taxon>Campylobacteraceae</taxon>
        <taxon>Campylobacter</taxon>
    </lineage>
</organism>